<dbReference type="GeneID" id="107490986"/>
<dbReference type="KEGG" id="adu:107490986"/>
<evidence type="ECO:0000313" key="5">
    <source>
        <dbReference type="RefSeq" id="XP_020999246.2"/>
    </source>
</evidence>
<dbReference type="InterPro" id="IPR013978">
    <property type="entry name" value="MEKHLA"/>
</dbReference>
<evidence type="ECO:0000313" key="4">
    <source>
        <dbReference type="Proteomes" id="UP000515211"/>
    </source>
</evidence>
<dbReference type="GO" id="GO:0003700">
    <property type="term" value="F:DNA-binding transcription factor activity"/>
    <property type="evidence" value="ECO:0007669"/>
    <property type="project" value="InterPro"/>
</dbReference>
<keyword evidence="1" id="KW-0539">Nucleus</keyword>
<evidence type="ECO:0000259" key="3">
    <source>
        <dbReference type="Pfam" id="PF08670"/>
    </source>
</evidence>
<keyword evidence="4" id="KW-1185">Reference proteome</keyword>
<name>A0A6P5NTI8_ARADU</name>
<feature type="domain" description="MEKHLA" evidence="3">
    <location>
        <begin position="304"/>
        <end position="377"/>
    </location>
</feature>
<gene>
    <name evidence="5" type="primary">LOC107490986</name>
</gene>
<reference evidence="4" key="1">
    <citation type="journal article" date="2016" name="Nat. Genet.">
        <title>The genome sequences of Arachis duranensis and Arachis ipaensis, the diploid ancestors of cultivated peanut.</title>
        <authorList>
            <person name="Bertioli D.J."/>
            <person name="Cannon S.B."/>
            <person name="Froenicke L."/>
            <person name="Huang G."/>
            <person name="Farmer A.D."/>
            <person name="Cannon E.K."/>
            <person name="Liu X."/>
            <person name="Gao D."/>
            <person name="Clevenger J."/>
            <person name="Dash S."/>
            <person name="Ren L."/>
            <person name="Moretzsohn M.C."/>
            <person name="Shirasawa K."/>
            <person name="Huang W."/>
            <person name="Vidigal B."/>
            <person name="Abernathy B."/>
            <person name="Chu Y."/>
            <person name="Niederhuth C.E."/>
            <person name="Umale P."/>
            <person name="Araujo A.C."/>
            <person name="Kozik A."/>
            <person name="Kim K.D."/>
            <person name="Burow M.D."/>
            <person name="Varshney R.K."/>
            <person name="Wang X."/>
            <person name="Zhang X."/>
            <person name="Barkley N."/>
            <person name="Guimaraes P.M."/>
            <person name="Isobe S."/>
            <person name="Guo B."/>
            <person name="Liao B."/>
            <person name="Stalker H.T."/>
            <person name="Schmitz R.J."/>
            <person name="Scheffler B.E."/>
            <person name="Leal-Bertioli S.C."/>
            <person name="Xun X."/>
            <person name="Jackson S.A."/>
            <person name="Michelmore R."/>
            <person name="Ozias-Akins P."/>
        </authorList>
    </citation>
    <scope>NUCLEOTIDE SEQUENCE [LARGE SCALE GENOMIC DNA]</scope>
    <source>
        <strain evidence="4">cv. V14167</strain>
    </source>
</reference>
<evidence type="ECO:0000259" key="2">
    <source>
        <dbReference type="Pfam" id="PF07727"/>
    </source>
</evidence>
<dbReference type="InterPro" id="IPR013103">
    <property type="entry name" value="RVT_2"/>
</dbReference>
<organism evidence="4 5">
    <name type="scientific">Arachis duranensis</name>
    <name type="common">Wild peanut</name>
    <dbReference type="NCBI Taxonomy" id="130453"/>
    <lineage>
        <taxon>Eukaryota</taxon>
        <taxon>Viridiplantae</taxon>
        <taxon>Streptophyta</taxon>
        <taxon>Embryophyta</taxon>
        <taxon>Tracheophyta</taxon>
        <taxon>Spermatophyta</taxon>
        <taxon>Magnoliopsida</taxon>
        <taxon>eudicotyledons</taxon>
        <taxon>Gunneridae</taxon>
        <taxon>Pentapetalae</taxon>
        <taxon>rosids</taxon>
        <taxon>fabids</taxon>
        <taxon>Fabales</taxon>
        <taxon>Fabaceae</taxon>
        <taxon>Papilionoideae</taxon>
        <taxon>50 kb inversion clade</taxon>
        <taxon>dalbergioids sensu lato</taxon>
        <taxon>Dalbergieae</taxon>
        <taxon>Pterocarpus clade</taxon>
        <taxon>Arachis</taxon>
    </lineage>
</organism>
<proteinExistence type="predicted"/>
<accession>A0A6P5NTI8</accession>
<evidence type="ECO:0000256" key="1">
    <source>
        <dbReference type="ARBA" id="ARBA00023242"/>
    </source>
</evidence>
<dbReference type="PANTHER" id="PTHR45950:SF10">
    <property type="entry name" value="HOMEOBOX-LEUCINE ZIPPER PROTEIN REVOLUTA"/>
    <property type="match status" value="1"/>
</dbReference>
<dbReference type="Pfam" id="PF07727">
    <property type="entry name" value="RVT_2"/>
    <property type="match status" value="1"/>
</dbReference>
<dbReference type="InterPro" id="IPR044830">
    <property type="entry name" value="HD-Zip_III"/>
</dbReference>
<dbReference type="AlphaFoldDB" id="A0A6P5NTI8"/>
<feature type="domain" description="Reverse transcriptase Ty1/copia-type" evidence="2">
    <location>
        <begin position="20"/>
        <end position="92"/>
    </location>
</feature>
<dbReference type="RefSeq" id="XP_020999246.2">
    <property type="nucleotide sequence ID" value="XM_021143587.2"/>
</dbReference>
<dbReference type="Proteomes" id="UP000515211">
    <property type="component" value="Chromosome 5"/>
</dbReference>
<protein>
    <submittedName>
        <fullName evidence="5">Homeobox-leucine zipper protein REVOLUTA-like</fullName>
    </submittedName>
</protein>
<dbReference type="PANTHER" id="PTHR45950">
    <property type="entry name" value="HOMEOBOX-LEUCINE ZIPPER PROTEIN ATHB-14"/>
    <property type="match status" value="1"/>
</dbReference>
<sequence length="385" mass="42852">MVSNKLPVNGITSLIKSLPHGFEVNIIDEYVYRKFSGSKYILLVLYVDDILLASNDISLLHETKKFLSDKFKMKDHDDASFVLGIEILRDRSQVGVLGRYLSNLDMDHWIAVKRVMRCLKRTKDYMLIYRRSENLEIISVAKRFFLPRFESVAVERNSYVVKLCSGIDENAVGACSELIFAPIDEMFPDDAPLLPSGFCIIPLDSKPDSVTASQTLDLTSGFEVGPTTNGARDAVSCHSARSVLTIAFQFPFDSSLQDNVAIMARQYIRSVISSVQRVAMAISPSGINPAVGSKLSSGSPESLTLANWICCSYSYYLGIELLRSDSLIGESMLKHLWHHQDAILCCSLKSVPVFIFANQAGLDMLETTLVALQDITWVFRGSALY</sequence>
<dbReference type="Pfam" id="PF08670">
    <property type="entry name" value="MEKHLA"/>
    <property type="match status" value="1"/>
</dbReference>
<reference evidence="5" key="2">
    <citation type="submission" date="2025-08" db="UniProtKB">
        <authorList>
            <consortium name="RefSeq"/>
        </authorList>
    </citation>
    <scope>IDENTIFICATION</scope>
    <source>
        <tissue evidence="5">Whole plant</tissue>
    </source>
</reference>